<dbReference type="AlphaFoldDB" id="A0A2K5IGP1"/>
<dbReference type="Proteomes" id="UP000233080">
    <property type="component" value="Unassembled WGS sequence"/>
</dbReference>
<proteinExistence type="predicted"/>
<reference evidence="2" key="1">
    <citation type="submission" date="2025-08" db="UniProtKB">
        <authorList>
            <consortium name="Ensembl"/>
        </authorList>
    </citation>
    <scope>IDENTIFICATION</scope>
</reference>
<feature type="region of interest" description="Disordered" evidence="1">
    <location>
        <begin position="1"/>
        <end position="83"/>
    </location>
</feature>
<reference evidence="2" key="2">
    <citation type="submission" date="2025-09" db="UniProtKB">
        <authorList>
            <consortium name="Ensembl"/>
        </authorList>
    </citation>
    <scope>IDENTIFICATION</scope>
</reference>
<accession>A0A2K5IGP1</accession>
<evidence type="ECO:0008006" key="4">
    <source>
        <dbReference type="Google" id="ProtNLM"/>
    </source>
</evidence>
<sequence>MVGASIPILDSTNETTAHSDAGSELEETEVKGKRKRGRPGRPPSTNKKPRKSPGEKSRIEAGIRGAGRGRANGHPQQNGEGEPVTLFEVVKLGKSAMQPSCCLHSLGWKGRKRSSVYFLEAFGPSIYGNLPHTQFSFLYFFFHSPWWMTGLNHINKTGTSHFWI</sequence>
<keyword evidence="3" id="KW-1185">Reference proteome</keyword>
<organism evidence="2 3">
    <name type="scientific">Colobus angolensis palliatus</name>
    <name type="common">Peters' Angolan colobus</name>
    <dbReference type="NCBI Taxonomy" id="336983"/>
    <lineage>
        <taxon>Eukaryota</taxon>
        <taxon>Metazoa</taxon>
        <taxon>Chordata</taxon>
        <taxon>Craniata</taxon>
        <taxon>Vertebrata</taxon>
        <taxon>Euteleostomi</taxon>
        <taxon>Mammalia</taxon>
        <taxon>Eutheria</taxon>
        <taxon>Euarchontoglires</taxon>
        <taxon>Primates</taxon>
        <taxon>Haplorrhini</taxon>
        <taxon>Catarrhini</taxon>
        <taxon>Cercopithecidae</taxon>
        <taxon>Colobinae</taxon>
        <taxon>Colobus</taxon>
    </lineage>
</organism>
<evidence type="ECO:0000313" key="2">
    <source>
        <dbReference type="Ensembl" id="ENSCANP00000015838.1"/>
    </source>
</evidence>
<feature type="compositionally biased region" description="Basic and acidic residues" evidence="1">
    <location>
        <begin position="52"/>
        <end position="61"/>
    </location>
</feature>
<dbReference type="Ensembl" id="ENSCANT00000038774.1">
    <property type="protein sequence ID" value="ENSCANP00000015838.1"/>
    <property type="gene ID" value="ENSCANG00000030982.1"/>
</dbReference>
<evidence type="ECO:0000313" key="3">
    <source>
        <dbReference type="Proteomes" id="UP000233080"/>
    </source>
</evidence>
<protein>
    <recommendedName>
        <fullName evidence="4">Stromal antigen 1</fullName>
    </recommendedName>
</protein>
<evidence type="ECO:0000256" key="1">
    <source>
        <dbReference type="SAM" id="MobiDB-lite"/>
    </source>
</evidence>
<name>A0A2K5IGP1_COLAP</name>